<evidence type="ECO:0000256" key="4">
    <source>
        <dbReference type="ARBA" id="ARBA00023239"/>
    </source>
</evidence>
<dbReference type="SUPFAM" id="SSF51569">
    <property type="entry name" value="Aldolase"/>
    <property type="match status" value="1"/>
</dbReference>
<evidence type="ECO:0000256" key="3">
    <source>
        <dbReference type="ARBA" id="ARBA00011233"/>
    </source>
</evidence>
<evidence type="ECO:0000256" key="1">
    <source>
        <dbReference type="ARBA" id="ARBA00004761"/>
    </source>
</evidence>
<dbReference type="PANTHER" id="PTHR30246:SF1">
    <property type="entry name" value="2-DEHYDRO-3-DEOXY-6-PHOSPHOGALACTONATE ALDOLASE-RELATED"/>
    <property type="match status" value="1"/>
</dbReference>
<evidence type="ECO:0000313" key="6">
    <source>
        <dbReference type="EMBL" id="AJY47828.1"/>
    </source>
</evidence>
<dbReference type="KEGG" id="mey:TM49_00730"/>
<dbReference type="InterPro" id="IPR013785">
    <property type="entry name" value="Aldolase_TIM"/>
</dbReference>
<accession>A0A0D5LWN5</accession>
<protein>
    <submittedName>
        <fullName evidence="6">2-dehydro-3-deoxy-6-phosphogalactonate aldolase</fullName>
    </submittedName>
</protein>
<keyword evidence="7" id="KW-1185">Reference proteome</keyword>
<dbReference type="CDD" id="cd00452">
    <property type="entry name" value="KDPG_aldolase"/>
    <property type="match status" value="1"/>
</dbReference>
<keyword evidence="4" id="KW-0456">Lyase</keyword>
<name>A0A0D5LWN5_MAREN</name>
<dbReference type="STRING" id="1486262.TM49_00730"/>
<evidence type="ECO:0000313" key="7">
    <source>
        <dbReference type="Proteomes" id="UP000032611"/>
    </source>
</evidence>
<dbReference type="PATRIC" id="fig|1486262.3.peg.152"/>
<dbReference type="AlphaFoldDB" id="A0A0D5LWN5"/>
<comment type="subunit">
    <text evidence="3">Homotrimer.</text>
</comment>
<comment type="similarity">
    <text evidence="2">Belongs to the KHG/KDPG aldolase family.</text>
</comment>
<dbReference type="Proteomes" id="UP000032611">
    <property type="component" value="Chromosome"/>
</dbReference>
<gene>
    <name evidence="6" type="ORF">TM49_00730</name>
</gene>
<dbReference type="Gene3D" id="3.20.20.70">
    <property type="entry name" value="Aldolase class I"/>
    <property type="match status" value="1"/>
</dbReference>
<dbReference type="NCBIfam" id="NF006600">
    <property type="entry name" value="PRK09140.1"/>
    <property type="match status" value="1"/>
</dbReference>
<sequence>MLDDAFAAMPLVAILRGVKVDEVDAVADAVIAAGFRFIEVPLNSPDPFASIARLAARLPENVLVGAGTVLDVTDVDRLHEAGGTLMVSPNVDPAVIGRAVSFGMATMPGALTPTECFQALKAGASAVKIFPAGRMGPDYLPDIKAVLPKGTRLLPVGGVDVSNMAAFMEKGAAGFGFGSTLYKSGKSVEEIAASARALVAEYRRIIGAQS</sequence>
<keyword evidence="5" id="KW-0119">Carbohydrate metabolism</keyword>
<dbReference type="PANTHER" id="PTHR30246">
    <property type="entry name" value="2-KETO-3-DEOXY-6-PHOSPHOGLUCONATE ALDOLASE"/>
    <property type="match status" value="1"/>
</dbReference>
<proteinExistence type="inferred from homology"/>
<dbReference type="GO" id="GO:0016829">
    <property type="term" value="F:lyase activity"/>
    <property type="evidence" value="ECO:0007669"/>
    <property type="project" value="UniProtKB-KW"/>
</dbReference>
<evidence type="ECO:0000256" key="5">
    <source>
        <dbReference type="ARBA" id="ARBA00023277"/>
    </source>
</evidence>
<organism evidence="6 7">
    <name type="scientific">Martelella endophytica</name>
    <dbReference type="NCBI Taxonomy" id="1486262"/>
    <lineage>
        <taxon>Bacteria</taxon>
        <taxon>Pseudomonadati</taxon>
        <taxon>Pseudomonadota</taxon>
        <taxon>Alphaproteobacteria</taxon>
        <taxon>Hyphomicrobiales</taxon>
        <taxon>Aurantimonadaceae</taxon>
        <taxon>Martelella</taxon>
    </lineage>
</organism>
<evidence type="ECO:0000256" key="2">
    <source>
        <dbReference type="ARBA" id="ARBA00006906"/>
    </source>
</evidence>
<dbReference type="Pfam" id="PF01081">
    <property type="entry name" value="Aldolase"/>
    <property type="match status" value="1"/>
</dbReference>
<dbReference type="EMBL" id="CP010803">
    <property type="protein sequence ID" value="AJY47828.1"/>
    <property type="molecule type" value="Genomic_DNA"/>
</dbReference>
<dbReference type="HOGENOM" id="CLU_077795_2_1_5"/>
<reference evidence="6 7" key="1">
    <citation type="journal article" date="2015" name="Genome Announc.">
        <title>Complete genome sequence of Martelella endophytica YC6887, which has antifungal activity associated with a halophyte.</title>
        <authorList>
            <person name="Khan A."/>
            <person name="Khan H."/>
            <person name="Chung E.J."/>
            <person name="Hossain M.T."/>
            <person name="Chung Y.R."/>
        </authorList>
    </citation>
    <scope>NUCLEOTIDE SEQUENCE [LARGE SCALE GENOMIC DNA]</scope>
    <source>
        <strain evidence="6">YC6887</strain>
    </source>
</reference>
<comment type="pathway">
    <text evidence="1">Carbohydrate acid metabolism.</text>
</comment>
<dbReference type="InterPro" id="IPR000887">
    <property type="entry name" value="Aldlse_KDPG_KHG"/>
</dbReference>